<dbReference type="Proteomes" id="UP000036403">
    <property type="component" value="Unassembled WGS sequence"/>
</dbReference>
<dbReference type="SUPFAM" id="SSF56672">
    <property type="entry name" value="DNA/RNA polymerases"/>
    <property type="match status" value="1"/>
</dbReference>
<keyword evidence="1" id="KW-0645">Protease</keyword>
<feature type="domain" description="Integrase catalytic" evidence="6">
    <location>
        <begin position="464"/>
        <end position="639"/>
    </location>
</feature>
<dbReference type="InterPro" id="IPR001584">
    <property type="entry name" value="Integrase_cat-core"/>
</dbReference>
<gene>
    <name evidence="7" type="ORF">RF55_11934</name>
</gene>
<dbReference type="Gene3D" id="3.30.420.10">
    <property type="entry name" value="Ribonuclease H-like superfamily/Ribonuclease H"/>
    <property type="match status" value="1"/>
</dbReference>
<dbReference type="InterPro" id="IPR054722">
    <property type="entry name" value="PolX-like_BBD"/>
</dbReference>
<dbReference type="GO" id="GO:0042575">
    <property type="term" value="C:DNA polymerase complex"/>
    <property type="evidence" value="ECO:0007669"/>
    <property type="project" value="UniProtKB-ARBA"/>
</dbReference>
<dbReference type="GO" id="GO:0015074">
    <property type="term" value="P:DNA integration"/>
    <property type="evidence" value="ECO:0007669"/>
    <property type="project" value="InterPro"/>
</dbReference>
<evidence type="ECO:0000256" key="5">
    <source>
        <dbReference type="SAM" id="MobiDB-lite"/>
    </source>
</evidence>
<evidence type="ECO:0000256" key="1">
    <source>
        <dbReference type="ARBA" id="ARBA00022670"/>
    </source>
</evidence>
<keyword evidence="8" id="KW-1185">Reference proteome</keyword>
<feature type="compositionally biased region" description="Basic residues" evidence="5">
    <location>
        <begin position="208"/>
        <end position="218"/>
    </location>
</feature>
<feature type="region of interest" description="Disordered" evidence="5">
    <location>
        <begin position="703"/>
        <end position="816"/>
    </location>
</feature>
<dbReference type="InterPro" id="IPR057670">
    <property type="entry name" value="SH3_retrovirus"/>
</dbReference>
<evidence type="ECO:0000256" key="3">
    <source>
        <dbReference type="ARBA" id="ARBA00022750"/>
    </source>
</evidence>
<dbReference type="Pfam" id="PF22936">
    <property type="entry name" value="Pol_BBD"/>
    <property type="match status" value="1"/>
</dbReference>
<dbReference type="PANTHER" id="PTHR42648:SF21">
    <property type="entry name" value="CYSTEINE-RICH RLK (RECEPTOR-LIKE PROTEIN KINASE) 8"/>
    <property type="match status" value="1"/>
</dbReference>
<dbReference type="GO" id="GO:0071897">
    <property type="term" value="P:DNA biosynthetic process"/>
    <property type="evidence" value="ECO:0007669"/>
    <property type="project" value="UniProtKB-ARBA"/>
</dbReference>
<dbReference type="EMBL" id="LBMM01008884">
    <property type="protein sequence ID" value="KMQ88558.1"/>
    <property type="molecule type" value="Genomic_DNA"/>
</dbReference>
<dbReference type="GO" id="GO:0003676">
    <property type="term" value="F:nucleic acid binding"/>
    <property type="evidence" value="ECO:0007669"/>
    <property type="project" value="InterPro"/>
</dbReference>
<accession>A0A0J7KDP1</accession>
<organism evidence="7 8">
    <name type="scientific">Lasius niger</name>
    <name type="common">Black garden ant</name>
    <dbReference type="NCBI Taxonomy" id="67767"/>
    <lineage>
        <taxon>Eukaryota</taxon>
        <taxon>Metazoa</taxon>
        <taxon>Ecdysozoa</taxon>
        <taxon>Arthropoda</taxon>
        <taxon>Hexapoda</taxon>
        <taxon>Insecta</taxon>
        <taxon>Pterygota</taxon>
        <taxon>Neoptera</taxon>
        <taxon>Endopterygota</taxon>
        <taxon>Hymenoptera</taxon>
        <taxon>Apocrita</taxon>
        <taxon>Aculeata</taxon>
        <taxon>Formicoidea</taxon>
        <taxon>Formicidae</taxon>
        <taxon>Formicinae</taxon>
        <taxon>Lasius</taxon>
        <taxon>Lasius</taxon>
    </lineage>
</organism>
<dbReference type="GO" id="GO:0006508">
    <property type="term" value="P:proteolysis"/>
    <property type="evidence" value="ECO:0007669"/>
    <property type="project" value="UniProtKB-KW"/>
</dbReference>
<dbReference type="Pfam" id="PF07727">
    <property type="entry name" value="RVT_2"/>
    <property type="match status" value="1"/>
</dbReference>
<dbReference type="SUPFAM" id="SSF57756">
    <property type="entry name" value="Retrovirus zinc finger-like domains"/>
    <property type="match status" value="1"/>
</dbReference>
<feature type="compositionally biased region" description="Basic and acidic residues" evidence="5">
    <location>
        <begin position="711"/>
        <end position="720"/>
    </location>
</feature>
<dbReference type="PaxDb" id="67767-A0A0J7KDP1"/>
<dbReference type="Pfam" id="PF13976">
    <property type="entry name" value="gag_pre-integrs"/>
    <property type="match status" value="1"/>
</dbReference>
<dbReference type="Pfam" id="PF25597">
    <property type="entry name" value="SH3_retrovirus"/>
    <property type="match status" value="1"/>
</dbReference>
<evidence type="ECO:0000259" key="6">
    <source>
        <dbReference type="PROSITE" id="PS50994"/>
    </source>
</evidence>
<dbReference type="GO" id="GO:0004190">
    <property type="term" value="F:aspartic-type endopeptidase activity"/>
    <property type="evidence" value="ECO:0007669"/>
    <property type="project" value="UniProtKB-KW"/>
</dbReference>
<dbReference type="PROSITE" id="PS50994">
    <property type="entry name" value="INTEGRASE"/>
    <property type="match status" value="1"/>
</dbReference>
<name>A0A0J7KDP1_LASNI</name>
<proteinExistence type="predicted"/>
<feature type="compositionally biased region" description="Basic residues" evidence="5">
    <location>
        <begin position="789"/>
        <end position="807"/>
    </location>
</feature>
<dbReference type="InterPro" id="IPR036397">
    <property type="entry name" value="RNaseH_sf"/>
</dbReference>
<protein>
    <submittedName>
        <fullName evidence="7">Retrovirus-related gag-pol polyprotein</fullName>
    </submittedName>
</protein>
<evidence type="ECO:0000313" key="8">
    <source>
        <dbReference type="Proteomes" id="UP000036403"/>
    </source>
</evidence>
<dbReference type="OrthoDB" id="7600563at2759"/>
<dbReference type="PANTHER" id="PTHR42648">
    <property type="entry name" value="TRANSPOSASE, PUTATIVE-RELATED"/>
    <property type="match status" value="1"/>
</dbReference>
<dbReference type="CDD" id="cd09272">
    <property type="entry name" value="RNase_HI_RT_Ty1"/>
    <property type="match status" value="1"/>
</dbReference>
<dbReference type="GO" id="GO:0008270">
    <property type="term" value="F:zinc ion binding"/>
    <property type="evidence" value="ECO:0007669"/>
    <property type="project" value="InterPro"/>
</dbReference>
<dbReference type="Pfam" id="PF00665">
    <property type="entry name" value="rve"/>
    <property type="match status" value="1"/>
</dbReference>
<dbReference type="SUPFAM" id="SSF53098">
    <property type="entry name" value="Ribonuclease H-like"/>
    <property type="match status" value="1"/>
</dbReference>
<evidence type="ECO:0000313" key="7">
    <source>
        <dbReference type="EMBL" id="KMQ88558.1"/>
    </source>
</evidence>
<keyword evidence="3" id="KW-0064">Aspartyl protease</keyword>
<dbReference type="InterPro" id="IPR039537">
    <property type="entry name" value="Retrotran_Ty1/copia-like"/>
</dbReference>
<dbReference type="InterPro" id="IPR025724">
    <property type="entry name" value="GAG-pre-integrase_dom"/>
</dbReference>
<reference evidence="7 8" key="1">
    <citation type="submission" date="2015-04" db="EMBL/GenBank/DDBJ databases">
        <title>Lasius niger genome sequencing.</title>
        <authorList>
            <person name="Konorov E.A."/>
            <person name="Nikitin M.A."/>
            <person name="Kirill M.V."/>
            <person name="Chang P."/>
        </authorList>
    </citation>
    <scope>NUCLEOTIDE SEQUENCE [LARGE SCALE GENOMIC DNA]</scope>
    <source>
        <tissue evidence="7">Whole</tissue>
    </source>
</reference>
<feature type="region of interest" description="Disordered" evidence="5">
    <location>
        <begin position="192"/>
        <end position="228"/>
    </location>
</feature>
<dbReference type="InterPro" id="IPR012337">
    <property type="entry name" value="RNaseH-like_sf"/>
</dbReference>
<dbReference type="Pfam" id="PF14223">
    <property type="entry name" value="Retrotran_gag_2"/>
    <property type="match status" value="1"/>
</dbReference>
<evidence type="ECO:0000256" key="4">
    <source>
        <dbReference type="ARBA" id="ARBA00022801"/>
    </source>
</evidence>
<dbReference type="STRING" id="67767.A0A0J7KDP1"/>
<dbReference type="InterPro" id="IPR043502">
    <property type="entry name" value="DNA/RNA_pol_sf"/>
</dbReference>
<dbReference type="InterPro" id="IPR013103">
    <property type="entry name" value="RVT_2"/>
</dbReference>
<comment type="caution">
    <text evidence="7">The sequence shown here is derived from an EMBL/GenBank/DDBJ whole genome shotgun (WGS) entry which is preliminary data.</text>
</comment>
<keyword evidence="2" id="KW-0479">Metal-binding</keyword>
<sequence>MAQVRRFETLNKENYDTWKMFMEALLVKNDMWQYVNGTKVKPEIQVGVPESVNAARTWEQEDAKARSDIVLSINASELKQIKGCTTSRETWLRLEAVYQSKGPARKAALLRQLITSKMHTDSDVHEHLRHFFDIVDKINEIGVEVDQDLLSTLLLISLSKEFDNFRCAIESRDALPSLEVLRVKISEEADARKSVVHDSTSNAMLAGKRYRKPQKKPKNPSENSSSNGSFKYKCHKCKAVGHKAADCKDKKTNQQTAASSTDTSMLVSEAFLVGATGTGKWCLDSGATSHFCHEAQNFKDDMNVKSEELNLANCESTLIKGEGTTLLNTDVCGEKRLIRLKSTQFVPDLRMNLLSVSRITQHGFEVTFDRERAVVLDSEGNVKLIARKTNGLYIVEGSTDEAAVVEEACIDDVTQTEEDWHRRFGHLNFRDLQEAVRRGRVEGVKSGSLANNGCEACLEAKITRSPFPIKSDRTTAVLDLVHTDLCGPMRIPSIGGAKYILHFIDDCSRWGQIYFLKSKSDVFQALKEYVVMIENQTGKKIKCIQSDNGKEFVNSDIDGFLKERGIVRRLTVPYSPQQNGVAERRNRTIVEMARCILLESDLPPRFWGEAVNTANYVRNRCPSKSLDGKTPFEAMSGKIPDVSHLREFGDHVFVLNNVPGLGKFHPRGIPGIFVGYSDTSKAYRIWIPEKERIIISRDVKFSRKGASTSKGPHEDFRPETTDDDRSENKNGEPDQNHVDVELKSLNRAANQPMDNVDPERENENAEDVAAPDQEDEEIPLANAPDNANRRRAPGRPKIVRTGSRGRPRKEYHSRPEEAAFSEEQVAFISEVPMKKAMSSPNADEWWTAMVDELKSIIKNDTWDLIERPQDCTIIGSRMVLRNKTNSDGSIQRRKARLVAQGFSQKPGIHFNETFAPVARSGSIRLMASLAARYDMKIFQLDVATAYLNGFLEEDVLMEPPKELKRLLKTIINSEKIDNIRRKAEKMLSEVAAGDKVCKLKKALYGLRQAGRSWYLTFDKVLKEHGVVPTNADTCLYHIGKGENIVLIAVYVDDVLIASRNQEEIDRIITSISKRFTIRNLGEVQQCLGIEFSREGNNITLSQRGYIREILERFGMSDCNPISTPVDPNVKLDKAEKTSSSDEEDLPYRELVGCLTYLASSTRPDISFAAGYLGQYNNCFDESHWKAAKRVLRYLKGTMDLGLTYYPNSKPLTGYVDSSWGNCHVDRRSQSGFIFILNGSPITWESRKQSTVALSTCEAEYMALTEGAKEAIFMQRFLKELGFDRLGDITIFGDNLGSIKLAENPVFHQRSKHIDIKYHFIRDAIHHGGLKIQHISTEDMVADVLTKGLPREKHINCLSKAGMRASH</sequence>
<dbReference type="InterPro" id="IPR036875">
    <property type="entry name" value="Znf_CCHC_sf"/>
</dbReference>
<keyword evidence="4" id="KW-0378">Hydrolase</keyword>
<evidence type="ECO:0000256" key="2">
    <source>
        <dbReference type="ARBA" id="ARBA00022723"/>
    </source>
</evidence>
<feature type="compositionally biased region" description="Basic and acidic residues" evidence="5">
    <location>
        <begin position="726"/>
        <end position="744"/>
    </location>
</feature>